<keyword evidence="3" id="KW-1185">Reference proteome</keyword>
<dbReference type="InterPro" id="IPR025391">
    <property type="entry name" value="DUF4123"/>
</dbReference>
<proteinExistence type="predicted"/>
<sequence>MLISWFFKQKQAYWLASADVHQQAIKENHQLGFNDAIPLFHGEQFKEVMPLSPWLIPAQESLNHVAQETFDNGIVFVSDSDIWDVIKHLRSMLYAALDGEEVLFRFYDPNVLAPMFATFTQDEINAFLGNGQHIAIMQEQELKIYRNHSQLPFQLIKATWWKIKPHHLEPLYKVEAHARAIERRLWERMPEQINQFESPSLTLQKILQQAIDNGASVDKAEQAVLVAFAQQTGVDYWELSQALFLDDNDVQLLKEIEKEMALWEC</sequence>
<accession>A0ABW7J1T6</accession>
<reference evidence="2 3" key="1">
    <citation type="submission" date="2024-10" db="EMBL/GenBank/DDBJ databases">
        <authorList>
            <person name="Yibar A."/>
            <person name="Saticioglu I.B."/>
            <person name="Duman M."/>
            <person name="Ajmi N."/>
            <person name="Gurler F."/>
            <person name="Ay H."/>
            <person name="Onuk E."/>
            <person name="Guler S."/>
            <person name="Romalde J.L."/>
        </authorList>
    </citation>
    <scope>NUCLEOTIDE SEQUENCE [LARGE SCALE GENOMIC DNA]</scope>
    <source>
        <strain evidence="2 3">14-MA-B</strain>
    </source>
</reference>
<feature type="domain" description="DUF4123" evidence="1">
    <location>
        <begin position="13"/>
        <end position="125"/>
    </location>
</feature>
<dbReference type="EMBL" id="JBIHSN010000003">
    <property type="protein sequence ID" value="MFH0267099.1"/>
    <property type="molecule type" value="Genomic_DNA"/>
</dbReference>
<dbReference type="Proteomes" id="UP001607151">
    <property type="component" value="Unassembled WGS sequence"/>
</dbReference>
<evidence type="ECO:0000313" key="2">
    <source>
        <dbReference type="EMBL" id="MFH0267099.1"/>
    </source>
</evidence>
<comment type="caution">
    <text evidence="2">The sequence shown here is derived from an EMBL/GenBank/DDBJ whole genome shotgun (WGS) entry which is preliminary data.</text>
</comment>
<protein>
    <submittedName>
        <fullName evidence="2">DUF4123 domain-containing protein</fullName>
    </submittedName>
</protein>
<evidence type="ECO:0000259" key="1">
    <source>
        <dbReference type="Pfam" id="PF13503"/>
    </source>
</evidence>
<organism evidence="2 3">
    <name type="scientific">Vibrio rumoiensis</name>
    <dbReference type="NCBI Taxonomy" id="76258"/>
    <lineage>
        <taxon>Bacteria</taxon>
        <taxon>Pseudomonadati</taxon>
        <taxon>Pseudomonadota</taxon>
        <taxon>Gammaproteobacteria</taxon>
        <taxon>Vibrionales</taxon>
        <taxon>Vibrionaceae</taxon>
        <taxon>Vibrio</taxon>
    </lineage>
</organism>
<gene>
    <name evidence="2" type="ORF">ACGRQ9_16775</name>
</gene>
<dbReference type="RefSeq" id="WP_394608642.1">
    <property type="nucleotide sequence ID" value="NZ_JBIHSJ010000004.1"/>
</dbReference>
<name>A0ABW7J1T6_9VIBR</name>
<dbReference type="Pfam" id="PF13503">
    <property type="entry name" value="DUF4123"/>
    <property type="match status" value="1"/>
</dbReference>
<evidence type="ECO:0000313" key="3">
    <source>
        <dbReference type="Proteomes" id="UP001607151"/>
    </source>
</evidence>